<feature type="domain" description="Glutamyl-tRNA reductase N-terminal" evidence="7">
    <location>
        <begin position="12"/>
        <end position="154"/>
    </location>
</feature>
<dbReference type="InterPro" id="IPR036453">
    <property type="entry name" value="GluRdtase_dimer_dom_sf"/>
</dbReference>
<dbReference type="PANTHER" id="PTHR43013">
    <property type="entry name" value="GLUTAMYL-TRNA REDUCTASE"/>
    <property type="match status" value="1"/>
</dbReference>
<dbReference type="PIRSF" id="PIRSF000445">
    <property type="entry name" value="4pyrrol_synth_GluRdtase"/>
    <property type="match status" value="1"/>
</dbReference>
<evidence type="ECO:0000259" key="7">
    <source>
        <dbReference type="Pfam" id="PF05201"/>
    </source>
</evidence>
<keyword evidence="3 4" id="KW-0627">Porphyrin biosynthesis</keyword>
<accession>A0ABZ1BRZ4</accession>
<dbReference type="EMBL" id="CP141614">
    <property type="protein sequence ID" value="WRP14947.1"/>
    <property type="molecule type" value="Genomic_DNA"/>
</dbReference>
<feature type="binding site" evidence="4">
    <location>
        <begin position="112"/>
        <end position="114"/>
    </location>
    <ligand>
        <name>substrate</name>
    </ligand>
</feature>
<dbReference type="SUPFAM" id="SSF69075">
    <property type="entry name" value="Glutamyl tRNA-reductase dimerization domain"/>
    <property type="match status" value="1"/>
</dbReference>
<dbReference type="SUPFAM" id="SSF69742">
    <property type="entry name" value="Glutamyl tRNA-reductase catalytic, N-terminal domain"/>
    <property type="match status" value="1"/>
</dbReference>
<protein>
    <recommendedName>
        <fullName evidence="4">Glutamyl-tRNA reductase</fullName>
        <shortName evidence="4">GluTR</shortName>
        <ecNumber evidence="4">1.2.1.70</ecNumber>
    </recommendedName>
</protein>
<keyword evidence="9" id="KW-1185">Reference proteome</keyword>
<feature type="binding site" evidence="4">
    <location>
        <position position="107"/>
    </location>
    <ligand>
        <name>substrate</name>
    </ligand>
</feature>
<dbReference type="Pfam" id="PF05201">
    <property type="entry name" value="GlutR_N"/>
    <property type="match status" value="1"/>
</dbReference>
<evidence type="ECO:0000259" key="6">
    <source>
        <dbReference type="Pfam" id="PF00745"/>
    </source>
</evidence>
<dbReference type="RefSeq" id="WP_324669335.1">
    <property type="nucleotide sequence ID" value="NZ_CP141614.1"/>
</dbReference>
<dbReference type="InterPro" id="IPR000343">
    <property type="entry name" value="4pyrrol_synth_GluRdtase"/>
</dbReference>
<comment type="domain">
    <text evidence="4">Possesses an unusual extended V-shaped dimeric structure with each monomer consisting of three distinct domains arranged along a curved 'spinal' alpha-helix. The N-terminal catalytic domain specifically recognizes the glutamate moiety of the substrate. The second domain is the NADPH-binding domain, and the third C-terminal domain is responsible for dimerization.</text>
</comment>
<evidence type="ECO:0000256" key="5">
    <source>
        <dbReference type="SAM" id="MobiDB-lite"/>
    </source>
</evidence>
<feature type="binding site" evidence="4">
    <location>
        <begin position="187"/>
        <end position="192"/>
    </location>
    <ligand>
        <name>NADP(+)</name>
        <dbReference type="ChEBI" id="CHEBI:58349"/>
    </ligand>
</feature>
<feature type="binding site" evidence="4">
    <location>
        <begin position="50"/>
        <end position="53"/>
    </location>
    <ligand>
        <name>substrate</name>
    </ligand>
</feature>
<keyword evidence="2 4" id="KW-0560">Oxidoreductase</keyword>
<reference evidence="9" key="1">
    <citation type="submission" date="2023-12" db="EMBL/GenBank/DDBJ databases">
        <title>Novel isolates from deep terrestrial aquifers shed light on the physiology and ecology of the class Limnochordia.</title>
        <authorList>
            <person name="Karnachuk O.V."/>
            <person name="Lukina A.P."/>
            <person name="Avakyan M.R."/>
            <person name="Kadnikov V."/>
            <person name="Begmatov S."/>
            <person name="Beletsky A.V."/>
            <person name="Mardanov A.V."/>
            <person name="Ravin N.V."/>
        </authorList>
    </citation>
    <scope>NUCLEOTIDE SEQUENCE [LARGE SCALE GENOMIC DNA]</scope>
    <source>
        <strain evidence="9">LN</strain>
    </source>
</reference>
<dbReference type="Gene3D" id="3.30.460.30">
    <property type="entry name" value="Glutamyl-tRNA reductase, N-terminal domain"/>
    <property type="match status" value="1"/>
</dbReference>
<sequence>MSEPRSGPSMWGMDWRTAPLELRERLALGDAAAVSGLLEQLAGPAVVLATCHRIEVYVEGPEQLGPALEALARRGGVSPSALHAHGAERHGEACVRHLLEVAAGLQSAMVGEPQILGQVRDALGLARQVRPPGPVLGALFERAVHAGKRVRTETALGSASPSLAREAVRRAVEGGLDLARGTVLVIGSGETAMLAAREAVGAGARRVRFCARRPSRPAGGAGRAAAPGRRRGGAGCGPHGGAAGAVGAGGPGRLRDVGARHRRGGRMAGGGGAGEAAAGAPDLWVVDLAVPRDVEVPAPMPEGLRLLGIDEVARAAEAAPRAPEGTGGEDRAAAMAIVGQETASFMEWLRQRQAAPAVVAMRRRAEAVRAQELEWALRRLDGRLAPRDREVLEAMTRRLTNKLMHLPTLYLKRMACEAGDERQERAG</sequence>
<evidence type="ECO:0000313" key="9">
    <source>
        <dbReference type="Proteomes" id="UP001333102"/>
    </source>
</evidence>
<evidence type="ECO:0000256" key="4">
    <source>
        <dbReference type="HAMAP-Rule" id="MF_00087"/>
    </source>
</evidence>
<comment type="miscellaneous">
    <text evidence="4">During catalysis, the active site Cys acts as a nucleophile attacking the alpha-carbonyl group of tRNA-bound glutamate with the formation of a thioester intermediate between enzyme and glutamate, and the concomitant release of tRNA(Glu). The thioester intermediate is finally reduced by direct hydride transfer from NADPH, to form the product GSA.</text>
</comment>
<dbReference type="InterPro" id="IPR036343">
    <property type="entry name" value="GluRdtase_N_sf"/>
</dbReference>
<comment type="function">
    <text evidence="4">Catalyzes the NADPH-dependent reduction of glutamyl-tRNA(Glu) to glutamate 1-semialdehyde (GSA).</text>
</comment>
<proteinExistence type="inferred from homology"/>
<dbReference type="InterPro" id="IPR015895">
    <property type="entry name" value="4pyrrol_synth_GluRdtase_N"/>
</dbReference>
<comment type="similarity">
    <text evidence="4">Belongs to the glutamyl-tRNA reductase family.</text>
</comment>
<dbReference type="Pfam" id="PF00745">
    <property type="entry name" value="GlutR_dimer"/>
    <property type="match status" value="1"/>
</dbReference>
<feature type="domain" description="Tetrapyrrole biosynthesis glutamyl-tRNA reductase dimerisation" evidence="6">
    <location>
        <begin position="334"/>
        <end position="421"/>
    </location>
</feature>
<feature type="region of interest" description="Disordered" evidence="5">
    <location>
        <begin position="213"/>
        <end position="276"/>
    </location>
</feature>
<name>A0ABZ1BRZ4_9FIRM</name>
<dbReference type="InterPro" id="IPR015896">
    <property type="entry name" value="4pyrrol_synth_GluRdtase_dimer"/>
</dbReference>
<organism evidence="8 9">
    <name type="scientific">Geochorda subterranea</name>
    <dbReference type="NCBI Taxonomy" id="3109564"/>
    <lineage>
        <taxon>Bacteria</taxon>
        <taxon>Bacillati</taxon>
        <taxon>Bacillota</taxon>
        <taxon>Limnochordia</taxon>
        <taxon>Limnochordales</taxon>
        <taxon>Geochordaceae</taxon>
        <taxon>Geochorda</taxon>
    </lineage>
</organism>
<dbReference type="EC" id="1.2.1.70" evidence="4"/>
<feature type="site" description="Important for activity" evidence="4">
    <location>
        <position position="97"/>
    </location>
</feature>
<keyword evidence="1 4" id="KW-0521">NADP</keyword>
<dbReference type="PROSITE" id="PS00747">
    <property type="entry name" value="GLUTR"/>
    <property type="match status" value="1"/>
</dbReference>
<evidence type="ECO:0000256" key="3">
    <source>
        <dbReference type="ARBA" id="ARBA00023244"/>
    </source>
</evidence>
<gene>
    <name evidence="4" type="primary">hemA</name>
    <name evidence="8" type="ORF">VLY81_01880</name>
</gene>
<evidence type="ECO:0000313" key="8">
    <source>
        <dbReference type="EMBL" id="WRP14947.1"/>
    </source>
</evidence>
<comment type="catalytic activity">
    <reaction evidence="4">
        <text>(S)-4-amino-5-oxopentanoate + tRNA(Glu) + NADP(+) = L-glutamyl-tRNA(Glu) + NADPH + H(+)</text>
        <dbReference type="Rhea" id="RHEA:12344"/>
        <dbReference type="Rhea" id="RHEA-COMP:9663"/>
        <dbReference type="Rhea" id="RHEA-COMP:9680"/>
        <dbReference type="ChEBI" id="CHEBI:15378"/>
        <dbReference type="ChEBI" id="CHEBI:57501"/>
        <dbReference type="ChEBI" id="CHEBI:57783"/>
        <dbReference type="ChEBI" id="CHEBI:58349"/>
        <dbReference type="ChEBI" id="CHEBI:78442"/>
        <dbReference type="ChEBI" id="CHEBI:78520"/>
        <dbReference type="EC" id="1.2.1.70"/>
    </reaction>
</comment>
<feature type="binding site" evidence="4">
    <location>
        <position position="118"/>
    </location>
    <ligand>
        <name>substrate</name>
    </ligand>
</feature>
<feature type="active site" description="Nucleophile" evidence="4">
    <location>
        <position position="51"/>
    </location>
</feature>
<dbReference type="HAMAP" id="MF_00087">
    <property type="entry name" value="Glu_tRNA_reductase"/>
    <property type="match status" value="1"/>
</dbReference>
<evidence type="ECO:0000256" key="1">
    <source>
        <dbReference type="ARBA" id="ARBA00022857"/>
    </source>
</evidence>
<comment type="subunit">
    <text evidence="4">Homodimer.</text>
</comment>
<comment type="pathway">
    <text evidence="4">Porphyrin-containing compound metabolism; protoporphyrin-IX biosynthesis; 5-aminolevulinate from L-glutamyl-tRNA(Glu): step 1/2.</text>
</comment>
<dbReference type="Proteomes" id="UP001333102">
    <property type="component" value="Chromosome"/>
</dbReference>
<dbReference type="InterPro" id="IPR018214">
    <property type="entry name" value="GluRdtase_CS"/>
</dbReference>
<feature type="compositionally biased region" description="Gly residues" evidence="5">
    <location>
        <begin position="233"/>
        <end position="252"/>
    </location>
</feature>
<dbReference type="PANTHER" id="PTHR43013:SF1">
    <property type="entry name" value="GLUTAMYL-TRNA REDUCTASE"/>
    <property type="match status" value="1"/>
</dbReference>
<evidence type="ECO:0000256" key="2">
    <source>
        <dbReference type="ARBA" id="ARBA00023002"/>
    </source>
</evidence>